<proteinExistence type="predicted"/>
<dbReference type="GO" id="GO:0000428">
    <property type="term" value="C:DNA-directed RNA polymerase complex"/>
    <property type="evidence" value="ECO:0007669"/>
    <property type="project" value="UniProtKB-KW"/>
</dbReference>
<dbReference type="OrthoDB" id="9811157at2"/>
<dbReference type="InterPro" id="IPR006171">
    <property type="entry name" value="TOPRIM_dom"/>
</dbReference>
<dbReference type="GO" id="GO:0006269">
    <property type="term" value="P:DNA replication, synthesis of primer"/>
    <property type="evidence" value="ECO:0007669"/>
    <property type="project" value="UniProtKB-KW"/>
</dbReference>
<feature type="region of interest" description="Disordered" evidence="7">
    <location>
        <begin position="100"/>
        <end position="120"/>
    </location>
</feature>
<gene>
    <name evidence="11" type="ORF">MMSR116_05940</name>
</gene>
<evidence type="ECO:0000256" key="2">
    <source>
        <dbReference type="ARBA" id="ARBA00022515"/>
    </source>
</evidence>
<dbReference type="GO" id="GO:0008270">
    <property type="term" value="F:zinc ion binding"/>
    <property type="evidence" value="ECO:0007669"/>
    <property type="project" value="InterPro"/>
</dbReference>
<reference evidence="11 12" key="2">
    <citation type="journal article" date="2013" name="Genome Announc.">
        <title>Draft Genome Sequence of Methylobacterium mesophilicum Strain SR1.6/6, Isolated from Citrus sinensis.</title>
        <authorList>
            <person name="Marinho Almeida D."/>
            <person name="Dini-Andreote F."/>
            <person name="Camargo Neves A.A."/>
            <person name="Juca Ramos R.T."/>
            <person name="Andreote F.D."/>
            <person name="Carneiro A.R."/>
            <person name="Oliveira de Souza Lima A."/>
            <person name="Caracciolo Gomes de Sa P.H."/>
            <person name="Ribeiro Barbosa M.S."/>
            <person name="Araujo W.L."/>
            <person name="Silva A."/>
        </authorList>
    </citation>
    <scope>NUCLEOTIDE SEQUENCE [LARGE SCALE GENOMIC DNA]</scope>
    <source>
        <strain evidence="11 12">SR1.6/6</strain>
    </source>
</reference>
<feature type="compositionally biased region" description="Basic and acidic residues" evidence="7">
    <location>
        <begin position="101"/>
        <end position="120"/>
    </location>
</feature>
<reference evidence="11 12" key="1">
    <citation type="journal article" date="2012" name="Genet. Mol. Biol.">
        <title>Analysis of 16S rRNA and mxaF genes revealing insights into Methylobacterium niche-specific plant association.</title>
        <authorList>
            <person name="Dourado M.N."/>
            <person name="Andreote F.D."/>
            <person name="Dini-Andreote F."/>
            <person name="Conti R."/>
            <person name="Araujo J.M."/>
            <person name="Araujo W.L."/>
        </authorList>
    </citation>
    <scope>NUCLEOTIDE SEQUENCE [LARGE SCALE GENOMIC DNA]</scope>
    <source>
        <strain evidence="11 12">SR1.6/6</strain>
    </source>
</reference>
<dbReference type="RefSeq" id="WP_010683217.1">
    <property type="nucleotide sequence ID" value="NZ_CP043538.1"/>
</dbReference>
<evidence type="ECO:0000256" key="3">
    <source>
        <dbReference type="ARBA" id="ARBA00022679"/>
    </source>
</evidence>
<dbReference type="Gene3D" id="3.90.580.10">
    <property type="entry name" value="Zinc finger, CHC2-type domain"/>
    <property type="match status" value="1"/>
</dbReference>
<evidence type="ECO:0000256" key="1">
    <source>
        <dbReference type="ARBA" id="ARBA00022478"/>
    </source>
</evidence>
<dbReference type="Pfam" id="PF13362">
    <property type="entry name" value="Toprim_3"/>
    <property type="match status" value="1"/>
</dbReference>
<dbReference type="SUPFAM" id="SSF57783">
    <property type="entry name" value="Zinc beta-ribbon"/>
    <property type="match status" value="1"/>
</dbReference>
<dbReference type="InterPro" id="IPR055570">
    <property type="entry name" value="DUF7146"/>
</dbReference>
<dbReference type="InterPro" id="IPR036977">
    <property type="entry name" value="DNA_primase_Znf_CHC2"/>
</dbReference>
<keyword evidence="3" id="KW-0808">Transferase</keyword>
<feature type="domain" description="Toprim" evidence="9">
    <location>
        <begin position="276"/>
        <end position="375"/>
    </location>
</feature>
<accession>A0A6B9FK31</accession>
<name>A0A6B9FK31_9HYPH</name>
<protein>
    <submittedName>
        <fullName evidence="11">DNA primase</fullName>
    </submittedName>
</protein>
<dbReference type="EMBL" id="CP043538">
    <property type="protein sequence ID" value="QGY01494.1"/>
    <property type="molecule type" value="Genomic_DNA"/>
</dbReference>
<sequence length="377" mass="41088">MADLAHTIAFEAWVDEARSVDLAGYARDRVALRRSGSEWSGPCPGCGGRDRFSISTRKGVWHCRQLERDGAKPGGDVIALVQHVEGCDFLRACEILTDRPAPGRDMPETEAERAARRDRQRAQAAAREAAAAEEAEAEAQRRLAELKRARAFWDAAVRDLSATPAAAYLRLRGLTAPPGARLRFLPRHPLYTRREDPRGRPTFARVHEGPALLAGMIGPDDRFAGVHQTWIDLADPDGKARIADPVTGEILPARKVRGTKRGARIELVRRPEPETLILGEGLETCLSVREALLRKGEPLAEEAALWATLDLGNLAGLTPVPDSVRRLILLGDGDSDPAATAEALARGCARYARPGRHVGIAWAEPGRDFNDMLRSAA</sequence>
<evidence type="ECO:0000313" key="11">
    <source>
        <dbReference type="EMBL" id="QGY01494.1"/>
    </source>
</evidence>
<dbReference type="InterPro" id="IPR002694">
    <property type="entry name" value="Znf_CHC2"/>
</dbReference>
<dbReference type="Proteomes" id="UP000012488">
    <property type="component" value="Chromosome"/>
</dbReference>
<evidence type="ECO:0000256" key="6">
    <source>
        <dbReference type="ARBA" id="ARBA00023163"/>
    </source>
</evidence>
<feature type="domain" description="DUF7146" evidence="10">
    <location>
        <begin position="147"/>
        <end position="245"/>
    </location>
</feature>
<dbReference type="GO" id="GO:1990077">
    <property type="term" value="C:primosome complex"/>
    <property type="evidence" value="ECO:0007669"/>
    <property type="project" value="UniProtKB-KW"/>
</dbReference>
<evidence type="ECO:0000259" key="10">
    <source>
        <dbReference type="Pfam" id="PF23639"/>
    </source>
</evidence>
<evidence type="ECO:0000313" key="12">
    <source>
        <dbReference type="Proteomes" id="UP000012488"/>
    </source>
</evidence>
<organism evidence="11 12">
    <name type="scientific">Methylobacterium mesophilicum SR1.6/6</name>
    <dbReference type="NCBI Taxonomy" id="908290"/>
    <lineage>
        <taxon>Bacteria</taxon>
        <taxon>Pseudomonadati</taxon>
        <taxon>Pseudomonadota</taxon>
        <taxon>Alphaproteobacteria</taxon>
        <taxon>Hyphomicrobiales</taxon>
        <taxon>Methylobacteriaceae</taxon>
        <taxon>Methylobacterium</taxon>
    </lineage>
</organism>
<evidence type="ECO:0000256" key="5">
    <source>
        <dbReference type="ARBA" id="ARBA00022705"/>
    </source>
</evidence>
<dbReference type="Pfam" id="PF23639">
    <property type="entry name" value="DUF7146"/>
    <property type="match status" value="1"/>
</dbReference>
<dbReference type="GO" id="GO:0003677">
    <property type="term" value="F:DNA binding"/>
    <property type="evidence" value="ECO:0007669"/>
    <property type="project" value="InterPro"/>
</dbReference>
<dbReference type="Pfam" id="PF01807">
    <property type="entry name" value="Zn_ribbon_DnaG"/>
    <property type="match status" value="1"/>
</dbReference>
<dbReference type="AlphaFoldDB" id="A0A6B9FK31"/>
<keyword evidence="1" id="KW-0240">DNA-directed RNA polymerase</keyword>
<keyword evidence="5" id="KW-0235">DNA replication</keyword>
<keyword evidence="2" id="KW-0639">Primosome</keyword>
<keyword evidence="6" id="KW-0804">Transcription</keyword>
<feature type="domain" description="Zinc finger CHC2-type" evidence="8">
    <location>
        <begin position="19"/>
        <end position="99"/>
    </location>
</feature>
<evidence type="ECO:0000259" key="9">
    <source>
        <dbReference type="Pfam" id="PF13362"/>
    </source>
</evidence>
<evidence type="ECO:0000259" key="8">
    <source>
        <dbReference type="Pfam" id="PF01807"/>
    </source>
</evidence>
<evidence type="ECO:0000256" key="4">
    <source>
        <dbReference type="ARBA" id="ARBA00022695"/>
    </source>
</evidence>
<dbReference type="GO" id="GO:0003899">
    <property type="term" value="F:DNA-directed RNA polymerase activity"/>
    <property type="evidence" value="ECO:0007669"/>
    <property type="project" value="InterPro"/>
</dbReference>
<dbReference type="KEGG" id="mmes:MMSR116_05940"/>
<keyword evidence="4" id="KW-0548">Nucleotidyltransferase</keyword>
<evidence type="ECO:0000256" key="7">
    <source>
        <dbReference type="SAM" id="MobiDB-lite"/>
    </source>
</evidence>